<dbReference type="PANTHER" id="PTHR43433:SF5">
    <property type="entry name" value="AB HYDROLASE-1 DOMAIN-CONTAINING PROTEIN"/>
    <property type="match status" value="1"/>
</dbReference>
<dbReference type="RefSeq" id="WP_174134933.1">
    <property type="nucleotide sequence ID" value="NZ_JABUFE010000001.1"/>
</dbReference>
<keyword evidence="3" id="KW-1185">Reference proteome</keyword>
<gene>
    <name evidence="2" type="ORF">HRQ87_02690</name>
</gene>
<evidence type="ECO:0000313" key="2">
    <source>
        <dbReference type="EMBL" id="NSX53699.1"/>
    </source>
</evidence>
<dbReference type="PANTHER" id="PTHR43433">
    <property type="entry name" value="HYDROLASE, ALPHA/BETA FOLD FAMILY PROTEIN"/>
    <property type="match status" value="1"/>
</dbReference>
<proteinExistence type="predicted"/>
<evidence type="ECO:0000259" key="1">
    <source>
        <dbReference type="Pfam" id="PF00561"/>
    </source>
</evidence>
<dbReference type="EMBL" id="JABUFE010000001">
    <property type="protein sequence ID" value="NSX53699.1"/>
    <property type="molecule type" value="Genomic_DNA"/>
</dbReference>
<evidence type="ECO:0000313" key="3">
    <source>
        <dbReference type="Proteomes" id="UP000777935"/>
    </source>
</evidence>
<reference evidence="2 3" key="1">
    <citation type="submission" date="2020-06" db="EMBL/GenBank/DDBJ databases">
        <title>Sulfitobacter algicola sp. nov., isolated from green algae.</title>
        <authorList>
            <person name="Wang C."/>
        </authorList>
    </citation>
    <scope>NUCLEOTIDE SEQUENCE [LARGE SCALE GENOMIC DNA]</scope>
    <source>
        <strain evidence="2 3">1151</strain>
    </source>
</reference>
<dbReference type="PRINTS" id="PR00111">
    <property type="entry name" value="ABHYDROLASE"/>
</dbReference>
<comment type="caution">
    <text evidence="2">The sequence shown here is derived from an EMBL/GenBank/DDBJ whole genome shotgun (WGS) entry which is preliminary data.</text>
</comment>
<dbReference type="InterPro" id="IPR029058">
    <property type="entry name" value="AB_hydrolase_fold"/>
</dbReference>
<feature type="domain" description="AB hydrolase-1" evidence="1">
    <location>
        <begin position="287"/>
        <end position="504"/>
    </location>
</feature>
<dbReference type="Pfam" id="PF00561">
    <property type="entry name" value="Abhydrolase_1"/>
    <property type="match status" value="1"/>
</dbReference>
<name>A0ABX2ILF0_9RHOB</name>
<accession>A0ABX2ILF0</accession>
<protein>
    <submittedName>
        <fullName evidence="2">Alpha/beta fold hydrolase</fullName>
    </submittedName>
</protein>
<dbReference type="Gene3D" id="3.40.50.1820">
    <property type="entry name" value="alpha/beta hydrolase"/>
    <property type="match status" value="1"/>
</dbReference>
<dbReference type="Proteomes" id="UP000777935">
    <property type="component" value="Unassembled WGS sequence"/>
</dbReference>
<dbReference type="InterPro" id="IPR050471">
    <property type="entry name" value="AB_hydrolase"/>
</dbReference>
<sequence length="521" mass="58849">MFDDVEINVMGEMALYQGGSEVSLIPSRKTRALLAYLAITGKSHRREHLCEMFYDNTSDPRGALRWSLSKLRSPLNNGDKSRLITCNDCVHLDMTTINLDANFVRTIHDHPNPSTKQLRDAAILLSQRPLASLALPGSEDYELWLLGECEELQSLRGGIIQKLIKVPDITDREAVKWLRIWCRLDPFSHDAPLALWQKLSALDRKDDAKTVADDYKTLMGEDAKDWSGAHDPIKKPITRFLQGQKIGFCKATDGVKIAYANVGSGPPLVKTANWLNHLEFDWESPIWGNTFQALAANHTLIRYDERGNGLSDWNVPEISHQSFVDDLETVVDSQSLNQFPLLGMSQGCAVSIEYAVRHPERVSALILIGGYASGWRIGMSQEERERREAVLTLTRLGWGTANPAYRHIFSQTFMPDADADQLAWFDDFQRQTTSPENAVRFQEAFGDIDVRHLLPQVKVPTLILHARGDQRIALDHGRELAANIPNARLVTLESNNHIILGDEPAWQVCMEEINQFLREYT</sequence>
<dbReference type="SUPFAM" id="SSF53474">
    <property type="entry name" value="alpha/beta-Hydrolases"/>
    <property type="match status" value="1"/>
</dbReference>
<dbReference type="InterPro" id="IPR000073">
    <property type="entry name" value="AB_hydrolase_1"/>
</dbReference>
<organism evidence="2 3">
    <name type="scientific">Parasulfitobacter algicola</name>
    <dbReference type="NCBI Taxonomy" id="2614809"/>
    <lineage>
        <taxon>Bacteria</taxon>
        <taxon>Pseudomonadati</taxon>
        <taxon>Pseudomonadota</taxon>
        <taxon>Alphaproteobacteria</taxon>
        <taxon>Rhodobacterales</taxon>
        <taxon>Roseobacteraceae</taxon>
        <taxon>Parasulfitobacter</taxon>
    </lineage>
</organism>
<dbReference type="InterPro" id="IPR036388">
    <property type="entry name" value="WH-like_DNA-bd_sf"/>
</dbReference>
<keyword evidence="2" id="KW-0378">Hydrolase</keyword>
<dbReference type="GO" id="GO:0016787">
    <property type="term" value="F:hydrolase activity"/>
    <property type="evidence" value="ECO:0007669"/>
    <property type="project" value="UniProtKB-KW"/>
</dbReference>
<dbReference type="Gene3D" id="1.10.10.10">
    <property type="entry name" value="Winged helix-like DNA-binding domain superfamily/Winged helix DNA-binding domain"/>
    <property type="match status" value="1"/>
</dbReference>